<reference evidence="1 2" key="1">
    <citation type="submission" date="2018-12" db="EMBL/GenBank/DDBJ databases">
        <authorList>
            <consortium name="Pathogen Informatics"/>
        </authorList>
    </citation>
    <scope>NUCLEOTIDE SEQUENCE [LARGE SCALE GENOMIC DNA]</scope>
    <source>
        <strain evidence="1 2">NCTC9695</strain>
    </source>
</reference>
<dbReference type="Proteomes" id="UP000275777">
    <property type="component" value="Chromosome"/>
</dbReference>
<dbReference type="AlphaFoldDB" id="A0A3S4HLJ6"/>
<dbReference type="InterPro" id="IPR015797">
    <property type="entry name" value="NUDIX_hydrolase-like_dom_sf"/>
</dbReference>
<dbReference type="EMBL" id="LR134182">
    <property type="protein sequence ID" value="VEB39643.1"/>
    <property type="molecule type" value="Genomic_DNA"/>
</dbReference>
<proteinExistence type="predicted"/>
<protein>
    <recommendedName>
        <fullName evidence="3">NUDIX domain</fullName>
    </recommendedName>
</protein>
<dbReference type="SUPFAM" id="SSF55811">
    <property type="entry name" value="Nudix"/>
    <property type="match status" value="1"/>
</dbReference>
<evidence type="ECO:0008006" key="3">
    <source>
        <dbReference type="Google" id="ProtNLM"/>
    </source>
</evidence>
<evidence type="ECO:0000313" key="2">
    <source>
        <dbReference type="Proteomes" id="UP000275777"/>
    </source>
</evidence>
<gene>
    <name evidence="1" type="ORF">NCTC9695_00026</name>
</gene>
<name>A0A3S4HLJ6_CHRVL</name>
<dbReference type="Gene3D" id="3.90.79.10">
    <property type="entry name" value="Nucleoside Triphosphate Pyrophosphohydrolase"/>
    <property type="match status" value="1"/>
</dbReference>
<dbReference type="GO" id="GO:0003824">
    <property type="term" value="F:catalytic activity"/>
    <property type="evidence" value="ECO:0007669"/>
    <property type="project" value="UniProtKB-ARBA"/>
</dbReference>
<accession>A0A3S4HLJ6</accession>
<evidence type="ECO:0000313" key="1">
    <source>
        <dbReference type="EMBL" id="VEB39643.1"/>
    </source>
</evidence>
<organism evidence="1 2">
    <name type="scientific">Chromobacterium violaceum</name>
    <dbReference type="NCBI Taxonomy" id="536"/>
    <lineage>
        <taxon>Bacteria</taxon>
        <taxon>Pseudomonadati</taxon>
        <taxon>Pseudomonadota</taxon>
        <taxon>Betaproteobacteria</taxon>
        <taxon>Neisseriales</taxon>
        <taxon>Chromobacteriaceae</taxon>
        <taxon>Chromobacterium</taxon>
    </lineage>
</organism>
<sequence length="85" mass="9543">MVLLTLAQGKLQAALHRRRRQPFQGCLALPGGYVHPEEDATAEDTARRVLREKPASSRVIWSSWALSPARRATRAAGRRPSPTWR</sequence>